<evidence type="ECO:0000256" key="6">
    <source>
        <dbReference type="ARBA" id="ARBA00022989"/>
    </source>
</evidence>
<evidence type="ECO:0000313" key="11">
    <source>
        <dbReference type="Proteomes" id="UP000028073"/>
    </source>
</evidence>
<dbReference type="InterPro" id="IPR020846">
    <property type="entry name" value="MFS_dom"/>
</dbReference>
<keyword evidence="6 8" id="KW-1133">Transmembrane helix</keyword>
<gene>
    <name evidence="10" type="ORF">GZ78_10195</name>
</gene>
<evidence type="ECO:0000256" key="8">
    <source>
        <dbReference type="SAM" id="Phobius"/>
    </source>
</evidence>
<dbReference type="Proteomes" id="UP000028073">
    <property type="component" value="Unassembled WGS sequence"/>
</dbReference>
<dbReference type="Gene3D" id="1.20.1250.20">
    <property type="entry name" value="MFS general substrate transporter like domains"/>
    <property type="match status" value="2"/>
</dbReference>
<dbReference type="InterPro" id="IPR051084">
    <property type="entry name" value="H+-coupled_symporters"/>
</dbReference>
<comment type="subcellular location">
    <subcellularLocation>
        <location evidence="1">Cell membrane</location>
        <topology evidence="1">Multi-pass membrane protein</topology>
    </subcellularLocation>
</comment>
<dbReference type="PANTHER" id="PTHR43528:SF7">
    <property type="entry name" value="MFS TRANSPORTER"/>
    <property type="match status" value="1"/>
</dbReference>
<evidence type="ECO:0000256" key="3">
    <source>
        <dbReference type="ARBA" id="ARBA00022475"/>
    </source>
</evidence>
<feature type="transmembrane region" description="Helical" evidence="8">
    <location>
        <begin position="234"/>
        <end position="259"/>
    </location>
</feature>
<evidence type="ECO:0000259" key="9">
    <source>
        <dbReference type="PROSITE" id="PS50850"/>
    </source>
</evidence>
<evidence type="ECO:0000256" key="7">
    <source>
        <dbReference type="ARBA" id="ARBA00023136"/>
    </source>
</evidence>
<organism evidence="10 11">
    <name type="scientific">Endozoicomonas numazuensis</name>
    <dbReference type="NCBI Taxonomy" id="1137799"/>
    <lineage>
        <taxon>Bacteria</taxon>
        <taxon>Pseudomonadati</taxon>
        <taxon>Pseudomonadota</taxon>
        <taxon>Gammaproteobacteria</taxon>
        <taxon>Oceanospirillales</taxon>
        <taxon>Endozoicomonadaceae</taxon>
        <taxon>Endozoicomonas</taxon>
    </lineage>
</organism>
<feature type="transmembrane region" description="Helical" evidence="8">
    <location>
        <begin position="299"/>
        <end position="320"/>
    </location>
</feature>
<accession>A0A081NHQ1</accession>
<proteinExistence type="predicted"/>
<feature type="transmembrane region" description="Helical" evidence="8">
    <location>
        <begin position="180"/>
        <end position="199"/>
    </location>
</feature>
<name>A0A081NHQ1_9GAMM</name>
<feature type="transmembrane region" description="Helical" evidence="8">
    <location>
        <begin position="147"/>
        <end position="168"/>
    </location>
</feature>
<evidence type="ECO:0000256" key="4">
    <source>
        <dbReference type="ARBA" id="ARBA00022692"/>
    </source>
</evidence>
<dbReference type="InterPro" id="IPR011701">
    <property type="entry name" value="MFS"/>
</dbReference>
<dbReference type="AlphaFoldDB" id="A0A081NHQ1"/>
<feature type="domain" description="Major facilitator superfamily (MFS) profile" evidence="9">
    <location>
        <begin position="8"/>
        <end position="416"/>
    </location>
</feature>
<keyword evidence="7 8" id="KW-0472">Membrane</keyword>
<dbReference type="PANTHER" id="PTHR43528">
    <property type="entry name" value="ALPHA-KETOGLUTARATE PERMEASE"/>
    <property type="match status" value="1"/>
</dbReference>
<feature type="transmembrane region" description="Helical" evidence="8">
    <location>
        <begin position="114"/>
        <end position="135"/>
    </location>
</feature>
<dbReference type="OrthoDB" id="3690818at2"/>
<feature type="transmembrane region" description="Helical" evidence="8">
    <location>
        <begin position="46"/>
        <end position="68"/>
    </location>
</feature>
<dbReference type="GO" id="GO:0015293">
    <property type="term" value="F:symporter activity"/>
    <property type="evidence" value="ECO:0007669"/>
    <property type="project" value="UniProtKB-KW"/>
</dbReference>
<evidence type="ECO:0000313" key="10">
    <source>
        <dbReference type="EMBL" id="KEQ17974.1"/>
    </source>
</evidence>
<dbReference type="GO" id="GO:0005886">
    <property type="term" value="C:plasma membrane"/>
    <property type="evidence" value="ECO:0007669"/>
    <property type="project" value="UniProtKB-SubCell"/>
</dbReference>
<dbReference type="RefSeq" id="WP_034834979.1">
    <property type="nucleotide sequence ID" value="NZ_JOKH01000002.1"/>
</dbReference>
<dbReference type="EMBL" id="JOKH01000002">
    <property type="protein sequence ID" value="KEQ17974.1"/>
    <property type="molecule type" value="Genomic_DNA"/>
</dbReference>
<dbReference type="STRING" id="1137799.GZ78_10195"/>
<feature type="transmembrane region" description="Helical" evidence="8">
    <location>
        <begin position="326"/>
        <end position="352"/>
    </location>
</feature>
<evidence type="ECO:0000256" key="1">
    <source>
        <dbReference type="ARBA" id="ARBA00004651"/>
    </source>
</evidence>
<comment type="caution">
    <text evidence="10">The sequence shown here is derived from an EMBL/GenBank/DDBJ whole genome shotgun (WGS) entry which is preliminary data.</text>
</comment>
<protein>
    <recommendedName>
        <fullName evidence="9">Major facilitator superfamily (MFS) profile domain-containing protein</fullName>
    </recommendedName>
</protein>
<dbReference type="SUPFAM" id="SSF103473">
    <property type="entry name" value="MFS general substrate transporter"/>
    <property type="match status" value="1"/>
</dbReference>
<evidence type="ECO:0000256" key="2">
    <source>
        <dbReference type="ARBA" id="ARBA00022448"/>
    </source>
</evidence>
<feature type="transmembrane region" description="Helical" evidence="8">
    <location>
        <begin position="271"/>
        <end position="292"/>
    </location>
</feature>
<feature type="transmembrane region" description="Helical" evidence="8">
    <location>
        <begin position="390"/>
        <end position="411"/>
    </location>
</feature>
<dbReference type="eggNOG" id="COG0477">
    <property type="taxonomic scope" value="Bacteria"/>
</dbReference>
<dbReference type="Pfam" id="PF07690">
    <property type="entry name" value="MFS_1"/>
    <property type="match status" value="1"/>
</dbReference>
<feature type="transmembrane region" description="Helical" evidence="8">
    <location>
        <begin position="20"/>
        <end position="40"/>
    </location>
</feature>
<keyword evidence="2" id="KW-0813">Transport</keyword>
<reference evidence="10 11" key="1">
    <citation type="submission" date="2014-06" db="EMBL/GenBank/DDBJ databases">
        <title>Whole Genome Sequences of Three Symbiotic Endozoicomonas Bacteria.</title>
        <authorList>
            <person name="Neave M.J."/>
            <person name="Apprill A."/>
            <person name="Voolstra C.R."/>
        </authorList>
    </citation>
    <scope>NUCLEOTIDE SEQUENCE [LARGE SCALE GENOMIC DNA]</scope>
    <source>
        <strain evidence="10 11">DSM 25634</strain>
    </source>
</reference>
<keyword evidence="4 8" id="KW-0812">Transmembrane</keyword>
<feature type="transmembrane region" description="Helical" evidence="8">
    <location>
        <begin position="364"/>
        <end position="384"/>
    </location>
</feature>
<dbReference type="InterPro" id="IPR036259">
    <property type="entry name" value="MFS_trans_sf"/>
</dbReference>
<keyword evidence="5" id="KW-0769">Symport</keyword>
<dbReference type="PROSITE" id="PS50850">
    <property type="entry name" value="MFS"/>
    <property type="match status" value="1"/>
</dbReference>
<keyword evidence="11" id="KW-1185">Reference proteome</keyword>
<evidence type="ECO:0000256" key="5">
    <source>
        <dbReference type="ARBA" id="ARBA00022847"/>
    </source>
</evidence>
<keyword evidence="3" id="KW-1003">Cell membrane</keyword>
<feature type="transmembrane region" description="Helical" evidence="8">
    <location>
        <begin position="80"/>
        <end position="102"/>
    </location>
</feature>
<sequence length="432" mass="46499">MALPQRKVIAITSLGGLLEAYDFTVYAHLVAYISLVFFPASDSTSSLINTFITFAVGYLSRPLGAIAFSHWGDRHSRKASFTITILLMALSTMMIGLLPGYAQLGLMAPVLLALFRFIQGFSFAGEFSGAFTYLYETVPARTQGFAVSILGAGSLAGILLGVVVHGVLIHLLTMEQVVDWGWRVPFILGGSLGAVSYIIRRRFSEPEVFRELVASGGVERVPVLTMLKAYKAQILTGLLLVMPVLVSVTVLVLFIPGYLTRLLDYPAREVALANGLSMFAGVPVCLLVGWLADRVDRRYLMLGSSLLIVVTAWPLFYWYASGEANLLVTALLGAVLWGSIEGIALLLVVSAFPIGIRFTGTASVYNVGAMFFVGFGPVISMGLIQVTELQAAPAFYLIVSGLAGCLGALLISPEQRRNALPVNKELESTALQ</sequence>